<proteinExistence type="predicted"/>
<feature type="region of interest" description="Disordered" evidence="1">
    <location>
        <begin position="205"/>
        <end position="229"/>
    </location>
</feature>
<keyword evidence="3" id="KW-1185">Reference proteome</keyword>
<gene>
    <name evidence="2" type="ORF">OH76DRAFT_1269557</name>
</gene>
<evidence type="ECO:0000313" key="3">
    <source>
        <dbReference type="Proteomes" id="UP000256964"/>
    </source>
</evidence>
<protein>
    <submittedName>
        <fullName evidence="2">Uncharacterized protein</fullName>
    </submittedName>
</protein>
<sequence>MGCMVRPTTNHVALAVSLPVASSVESRVDIQRRPCWINLTCNANASGTSRAWGDPILRRLVYPFIRPIHLYSLMSHGRRHADESNSLPDDFLASLSTSSDIRRQDYHLADRSPSWYCAQCRVCNGINELLHSDLATSEQPRQHPFQRTAASLFRARCLARTQHSTMFIRVFRAEQLHQMGLRLLLSSWVGRVCVLVTSCRPDYAAGLSSGERRRPRRTLGYGASRPAPS</sequence>
<name>A0A371CR90_9APHY</name>
<evidence type="ECO:0000313" key="2">
    <source>
        <dbReference type="EMBL" id="RDX42779.1"/>
    </source>
</evidence>
<accession>A0A371CR90</accession>
<reference evidence="2 3" key="1">
    <citation type="journal article" date="2018" name="Biotechnol. Biofuels">
        <title>Integrative visual omics of the white-rot fungus Polyporus brumalis exposes the biotechnological potential of its oxidative enzymes for delignifying raw plant biomass.</title>
        <authorList>
            <person name="Miyauchi S."/>
            <person name="Rancon A."/>
            <person name="Drula E."/>
            <person name="Hage H."/>
            <person name="Chaduli D."/>
            <person name="Favel A."/>
            <person name="Grisel S."/>
            <person name="Henrissat B."/>
            <person name="Herpoel-Gimbert I."/>
            <person name="Ruiz-Duenas F.J."/>
            <person name="Chevret D."/>
            <person name="Hainaut M."/>
            <person name="Lin J."/>
            <person name="Wang M."/>
            <person name="Pangilinan J."/>
            <person name="Lipzen A."/>
            <person name="Lesage-Meessen L."/>
            <person name="Navarro D."/>
            <person name="Riley R."/>
            <person name="Grigoriev I.V."/>
            <person name="Zhou S."/>
            <person name="Raouche S."/>
            <person name="Rosso M.N."/>
        </authorList>
    </citation>
    <scope>NUCLEOTIDE SEQUENCE [LARGE SCALE GENOMIC DNA]</scope>
    <source>
        <strain evidence="2 3">BRFM 1820</strain>
    </source>
</reference>
<dbReference type="EMBL" id="KZ857477">
    <property type="protein sequence ID" value="RDX42779.1"/>
    <property type="molecule type" value="Genomic_DNA"/>
</dbReference>
<dbReference type="AlphaFoldDB" id="A0A371CR90"/>
<organism evidence="2 3">
    <name type="scientific">Lentinus brumalis</name>
    <dbReference type="NCBI Taxonomy" id="2498619"/>
    <lineage>
        <taxon>Eukaryota</taxon>
        <taxon>Fungi</taxon>
        <taxon>Dikarya</taxon>
        <taxon>Basidiomycota</taxon>
        <taxon>Agaricomycotina</taxon>
        <taxon>Agaricomycetes</taxon>
        <taxon>Polyporales</taxon>
        <taxon>Polyporaceae</taxon>
        <taxon>Lentinus</taxon>
    </lineage>
</organism>
<evidence type="ECO:0000256" key="1">
    <source>
        <dbReference type="SAM" id="MobiDB-lite"/>
    </source>
</evidence>
<dbReference type="Proteomes" id="UP000256964">
    <property type="component" value="Unassembled WGS sequence"/>
</dbReference>